<organism evidence="2 3">
    <name type="scientific">Ganoderma sinense ZZ0214-1</name>
    <dbReference type="NCBI Taxonomy" id="1077348"/>
    <lineage>
        <taxon>Eukaryota</taxon>
        <taxon>Fungi</taxon>
        <taxon>Dikarya</taxon>
        <taxon>Basidiomycota</taxon>
        <taxon>Agaricomycotina</taxon>
        <taxon>Agaricomycetes</taxon>
        <taxon>Polyporales</taxon>
        <taxon>Polyporaceae</taxon>
        <taxon>Ganoderma</taxon>
    </lineage>
</organism>
<protein>
    <submittedName>
        <fullName evidence="2">Uncharacterized protein</fullName>
    </submittedName>
</protein>
<proteinExistence type="predicted"/>
<evidence type="ECO:0000256" key="1">
    <source>
        <dbReference type="SAM" id="Phobius"/>
    </source>
</evidence>
<name>A0A2G8S8G0_9APHY</name>
<dbReference type="Proteomes" id="UP000230002">
    <property type="component" value="Unassembled WGS sequence"/>
</dbReference>
<dbReference type="Gene3D" id="1.20.1170.10">
    <property type="match status" value="1"/>
</dbReference>
<dbReference type="AlphaFoldDB" id="A0A2G8S8G0"/>
<feature type="transmembrane region" description="Helical" evidence="1">
    <location>
        <begin position="185"/>
        <end position="208"/>
    </location>
</feature>
<dbReference type="EMBL" id="AYKW01000016">
    <property type="protein sequence ID" value="PIL30072.1"/>
    <property type="molecule type" value="Genomic_DNA"/>
</dbReference>
<comment type="caution">
    <text evidence="2">The sequence shown here is derived from an EMBL/GenBank/DDBJ whole genome shotgun (WGS) entry which is preliminary data.</text>
</comment>
<accession>A0A2G8S8G0</accession>
<keyword evidence="3" id="KW-1185">Reference proteome</keyword>
<keyword evidence="1" id="KW-0472">Membrane</keyword>
<dbReference type="OrthoDB" id="2739860at2759"/>
<keyword evidence="1" id="KW-0812">Transmembrane</keyword>
<evidence type="ECO:0000313" key="2">
    <source>
        <dbReference type="EMBL" id="PIL30072.1"/>
    </source>
</evidence>
<feature type="transmembrane region" description="Helical" evidence="1">
    <location>
        <begin position="365"/>
        <end position="388"/>
    </location>
</feature>
<evidence type="ECO:0000313" key="3">
    <source>
        <dbReference type="Proteomes" id="UP000230002"/>
    </source>
</evidence>
<sequence length="453" mass="50632">MSGLVATMRLVQQPATVVVEAKVAEAVEETIERTLSSPEFFAEVTADIRNLAQAVKDIRAGFRAVADDLVAFDNDEDKDKDSVVLRLRPQWLGYQAVYIRCHTGEEPPERTMIRQYTEAILTDVDPSKFEDVREELRGFLKKLDEKAPTAQQTQGDLEKLADDAKTHLRNVEKKFESISDEKAKLGIMAFSGLLLGGACAIVAMFVLVPNAGKVLMDAVKQIGVVGAGYCGVQGWLLHRQGTSKSSSLCTECGIEMKECRLDIANKKDRHRELLGHEAALTQTKERITALAEKLDTISAIWRVLKCDMQQLQEQLALVVDPDVQVTKRFLKKLRRPREVYNWLADLLELYANGKFELSFSLKTSFYTLVLPGLILSFLSNMHIACMPARTRRYRARRGTSTSHSFRGSTFDFEGTATSLALAFWPLLQNVFNTTTGFLTICDSLAGAGRDTRR</sequence>
<reference evidence="2 3" key="1">
    <citation type="journal article" date="2015" name="Sci. Rep.">
        <title>Chromosome-level genome map provides insights into diverse defense mechanisms in the medicinal fungus Ganoderma sinense.</title>
        <authorList>
            <person name="Zhu Y."/>
            <person name="Xu J."/>
            <person name="Sun C."/>
            <person name="Zhou S."/>
            <person name="Xu H."/>
            <person name="Nelson D.R."/>
            <person name="Qian J."/>
            <person name="Song J."/>
            <person name="Luo H."/>
            <person name="Xiang L."/>
            <person name="Li Y."/>
            <person name="Xu Z."/>
            <person name="Ji A."/>
            <person name="Wang L."/>
            <person name="Lu S."/>
            <person name="Hayward A."/>
            <person name="Sun W."/>
            <person name="Li X."/>
            <person name="Schwartz D.C."/>
            <person name="Wang Y."/>
            <person name="Chen S."/>
        </authorList>
    </citation>
    <scope>NUCLEOTIDE SEQUENCE [LARGE SCALE GENOMIC DNA]</scope>
    <source>
        <strain evidence="2 3">ZZ0214-1</strain>
    </source>
</reference>
<gene>
    <name evidence="2" type="ORF">GSI_07649</name>
</gene>
<keyword evidence="1" id="KW-1133">Transmembrane helix</keyword>